<evidence type="ECO:0000256" key="8">
    <source>
        <dbReference type="ARBA" id="ARBA00022701"/>
    </source>
</evidence>
<proteinExistence type="inferred from homology"/>
<dbReference type="GO" id="GO:0072686">
    <property type="term" value="C:mitotic spindle"/>
    <property type="evidence" value="ECO:0007669"/>
    <property type="project" value="InterPro"/>
</dbReference>
<accession>A0A642V2A8</accession>
<dbReference type="RefSeq" id="XP_034014601.1">
    <property type="nucleotide sequence ID" value="XM_034158880.1"/>
</dbReference>
<dbReference type="GO" id="GO:0051010">
    <property type="term" value="F:microtubule plus-end binding"/>
    <property type="evidence" value="ECO:0007669"/>
    <property type="project" value="TreeGrafter"/>
</dbReference>
<evidence type="ECO:0000256" key="7">
    <source>
        <dbReference type="ARBA" id="ARBA00022618"/>
    </source>
</evidence>
<evidence type="ECO:0000256" key="13">
    <source>
        <dbReference type="ARBA" id="ARBA00023242"/>
    </source>
</evidence>
<evidence type="ECO:0000256" key="11">
    <source>
        <dbReference type="ARBA" id="ARBA00022838"/>
    </source>
</evidence>
<keyword evidence="18" id="KW-0175">Coiled coil</keyword>
<evidence type="ECO:0000313" key="20">
    <source>
        <dbReference type="Proteomes" id="UP000449547"/>
    </source>
</evidence>
<evidence type="ECO:0000256" key="17">
    <source>
        <dbReference type="ARBA" id="ARBA00044305"/>
    </source>
</evidence>
<evidence type="ECO:0000256" key="14">
    <source>
        <dbReference type="ARBA" id="ARBA00023306"/>
    </source>
</evidence>
<evidence type="ECO:0000256" key="2">
    <source>
        <dbReference type="ARBA" id="ARBA00004186"/>
    </source>
</evidence>
<dbReference type="AlphaFoldDB" id="A0A642V2A8"/>
<keyword evidence="5" id="KW-0158">Chromosome</keyword>
<evidence type="ECO:0000256" key="10">
    <source>
        <dbReference type="ARBA" id="ARBA00022829"/>
    </source>
</evidence>
<keyword evidence="12" id="KW-0206">Cytoskeleton</keyword>
<keyword evidence="9" id="KW-0498">Mitosis</keyword>
<keyword evidence="8" id="KW-0493">Microtubule</keyword>
<dbReference type="GeneID" id="54779265"/>
<dbReference type="PANTHER" id="PTHR28017:SF1">
    <property type="entry name" value="DASH COMPLEX SUBUNIT DAD3"/>
    <property type="match status" value="1"/>
</dbReference>
<evidence type="ECO:0000256" key="5">
    <source>
        <dbReference type="ARBA" id="ARBA00022454"/>
    </source>
</evidence>
<dbReference type="VEuPathDB" id="FungiDB:DIURU_000612"/>
<evidence type="ECO:0000256" key="18">
    <source>
        <dbReference type="SAM" id="Coils"/>
    </source>
</evidence>
<dbReference type="GO" id="GO:0008608">
    <property type="term" value="P:attachment of spindle microtubules to kinetochore"/>
    <property type="evidence" value="ECO:0007669"/>
    <property type="project" value="InterPro"/>
</dbReference>
<sequence length="90" mass="10248">MSIVDADLSQYNVSADELELLEQYQLMARQLRQLEAQLTEMEGTVAEPGNPRILADNMRGLEMKMGVMHAFFKSSVYSVLRQARDEARNP</sequence>
<comment type="similarity">
    <text evidence="4">Belongs to the DASH complex DAD3 family.</text>
</comment>
<evidence type="ECO:0000256" key="3">
    <source>
        <dbReference type="ARBA" id="ARBA00004629"/>
    </source>
</evidence>
<dbReference type="Proteomes" id="UP000449547">
    <property type="component" value="Unassembled WGS sequence"/>
</dbReference>
<dbReference type="OrthoDB" id="2443965at2759"/>
<evidence type="ECO:0000256" key="15">
    <source>
        <dbReference type="ARBA" id="ARBA00023328"/>
    </source>
</evidence>
<dbReference type="Pfam" id="PF08656">
    <property type="entry name" value="DASH_Dad3"/>
    <property type="match status" value="1"/>
</dbReference>
<keyword evidence="14" id="KW-0131">Cell cycle</keyword>
<evidence type="ECO:0000256" key="16">
    <source>
        <dbReference type="ARBA" id="ARBA00044179"/>
    </source>
</evidence>
<dbReference type="InterPro" id="IPR013965">
    <property type="entry name" value="DASH_Dad3"/>
</dbReference>
<dbReference type="GO" id="GO:0042729">
    <property type="term" value="C:DASH complex"/>
    <property type="evidence" value="ECO:0007669"/>
    <property type="project" value="InterPro"/>
</dbReference>
<keyword evidence="11" id="KW-0995">Kinetochore</keyword>
<protein>
    <recommendedName>
        <fullName evidence="16">DASH complex subunit DAD3</fullName>
    </recommendedName>
    <alternativeName>
        <fullName evidence="17">Outer kinetochore protein DAD3</fullName>
    </alternativeName>
</protein>
<keyword evidence="15" id="KW-0137">Centromere</keyword>
<comment type="subcellular location">
    <subcellularLocation>
        <location evidence="3">Chromosome</location>
        <location evidence="3">Centromere</location>
        <location evidence="3">Kinetochore</location>
    </subcellularLocation>
    <subcellularLocation>
        <location evidence="2">Cytoplasm</location>
        <location evidence="2">Cytoskeleton</location>
        <location evidence="2">Spindle</location>
    </subcellularLocation>
    <subcellularLocation>
        <location evidence="1">Nucleus</location>
    </subcellularLocation>
</comment>
<keyword evidence="10" id="KW-0159">Chromosome partition</keyword>
<evidence type="ECO:0000313" key="19">
    <source>
        <dbReference type="EMBL" id="KAA8907292.1"/>
    </source>
</evidence>
<keyword evidence="13" id="KW-0539">Nucleus</keyword>
<evidence type="ECO:0000256" key="12">
    <source>
        <dbReference type="ARBA" id="ARBA00023212"/>
    </source>
</evidence>
<keyword evidence="7" id="KW-0132">Cell division</keyword>
<dbReference type="GO" id="GO:0051301">
    <property type="term" value="P:cell division"/>
    <property type="evidence" value="ECO:0007669"/>
    <property type="project" value="UniProtKB-KW"/>
</dbReference>
<dbReference type="EMBL" id="SWFT01000026">
    <property type="protein sequence ID" value="KAA8907292.1"/>
    <property type="molecule type" value="Genomic_DNA"/>
</dbReference>
<evidence type="ECO:0000256" key="6">
    <source>
        <dbReference type="ARBA" id="ARBA00022490"/>
    </source>
</evidence>
<dbReference type="GO" id="GO:0005874">
    <property type="term" value="C:microtubule"/>
    <property type="evidence" value="ECO:0007669"/>
    <property type="project" value="UniProtKB-KW"/>
</dbReference>
<feature type="coiled-coil region" evidence="18">
    <location>
        <begin position="17"/>
        <end position="44"/>
    </location>
</feature>
<evidence type="ECO:0000256" key="9">
    <source>
        <dbReference type="ARBA" id="ARBA00022776"/>
    </source>
</evidence>
<reference evidence="19 20" key="1">
    <citation type="submission" date="2019-07" db="EMBL/GenBank/DDBJ databases">
        <title>Genome assembly of two rare yeast pathogens: Diutina rugosa and Trichomonascus ciferrii.</title>
        <authorList>
            <person name="Mixao V."/>
            <person name="Saus E."/>
            <person name="Hansen A."/>
            <person name="Lass-Flor C."/>
            <person name="Gabaldon T."/>
        </authorList>
    </citation>
    <scope>NUCLEOTIDE SEQUENCE [LARGE SCALE GENOMIC DNA]</scope>
    <source>
        <strain evidence="19 20">CBS 613</strain>
    </source>
</reference>
<evidence type="ECO:0000256" key="4">
    <source>
        <dbReference type="ARBA" id="ARBA00006277"/>
    </source>
</evidence>
<comment type="caution">
    <text evidence="19">The sequence shown here is derived from an EMBL/GenBank/DDBJ whole genome shotgun (WGS) entry which is preliminary data.</text>
</comment>
<dbReference type="PANTHER" id="PTHR28017">
    <property type="entry name" value="DASH COMPLEX SUBUNIT DAD3"/>
    <property type="match status" value="1"/>
</dbReference>
<gene>
    <name evidence="19" type="ORF">DIURU_000612</name>
</gene>
<keyword evidence="20" id="KW-1185">Reference proteome</keyword>
<organism evidence="19 20">
    <name type="scientific">Diutina rugosa</name>
    <name type="common">Yeast</name>
    <name type="synonym">Candida rugosa</name>
    <dbReference type="NCBI Taxonomy" id="5481"/>
    <lineage>
        <taxon>Eukaryota</taxon>
        <taxon>Fungi</taxon>
        <taxon>Dikarya</taxon>
        <taxon>Ascomycota</taxon>
        <taxon>Saccharomycotina</taxon>
        <taxon>Pichiomycetes</taxon>
        <taxon>Debaryomycetaceae</taxon>
        <taxon>Diutina</taxon>
    </lineage>
</organism>
<keyword evidence="6" id="KW-0963">Cytoplasm</keyword>
<name>A0A642V2A8_DIURU</name>
<evidence type="ECO:0000256" key="1">
    <source>
        <dbReference type="ARBA" id="ARBA00004123"/>
    </source>
</evidence>